<evidence type="ECO:0000256" key="1">
    <source>
        <dbReference type="SAM" id="MobiDB-lite"/>
    </source>
</evidence>
<dbReference type="OMA" id="VYLQAHV"/>
<sequence length="88" mass="9429">LRGPPNTTKLVALNMYLQADVEHHRGHHVEVGEVGAQPPGQVEKGDQRAREPLAEGAVGATGRRRARHMESACPSPSARPPSHALSLK</sequence>
<dbReference type="GeneTree" id="ENSGT01030000234902"/>
<reference evidence="3" key="1">
    <citation type="submission" date="2016-06" db="EMBL/GenBank/DDBJ databases">
        <title>De novo assembly and RNA-Seq shows season-dependent expression and editing in black bear kidneys.</title>
        <authorList>
            <person name="Korstanje R."/>
            <person name="Srivastava A."/>
            <person name="Sarsani V.K."/>
            <person name="Sheehan S.M."/>
            <person name="Seger R.L."/>
            <person name="Barter M.E."/>
            <person name="Lindqvist C."/>
            <person name="Brody L.C."/>
            <person name="Mullikin J.C."/>
        </authorList>
    </citation>
    <scope>NUCLEOTIDE SEQUENCE [LARGE SCALE GENOMIC DNA]</scope>
</reference>
<reference evidence="2" key="2">
    <citation type="submission" date="2025-08" db="UniProtKB">
        <authorList>
            <consortium name="Ensembl"/>
        </authorList>
    </citation>
    <scope>IDENTIFICATION</scope>
</reference>
<reference evidence="2" key="3">
    <citation type="submission" date="2025-09" db="UniProtKB">
        <authorList>
            <consortium name="Ensembl"/>
        </authorList>
    </citation>
    <scope>IDENTIFICATION</scope>
</reference>
<organism evidence="2 3">
    <name type="scientific">Ursus americanus</name>
    <name type="common">American black bear</name>
    <name type="synonym">Euarctos americanus</name>
    <dbReference type="NCBI Taxonomy" id="9643"/>
    <lineage>
        <taxon>Eukaryota</taxon>
        <taxon>Metazoa</taxon>
        <taxon>Chordata</taxon>
        <taxon>Craniata</taxon>
        <taxon>Vertebrata</taxon>
        <taxon>Euteleostomi</taxon>
        <taxon>Mammalia</taxon>
        <taxon>Eutheria</taxon>
        <taxon>Laurasiatheria</taxon>
        <taxon>Carnivora</taxon>
        <taxon>Caniformia</taxon>
        <taxon>Ursidae</taxon>
        <taxon>Ursus</taxon>
    </lineage>
</organism>
<evidence type="ECO:0000313" key="2">
    <source>
        <dbReference type="Ensembl" id="ENSUAMP00000007486.1"/>
    </source>
</evidence>
<keyword evidence="3" id="KW-1185">Reference proteome</keyword>
<feature type="compositionally biased region" description="Basic and acidic residues" evidence="1">
    <location>
        <begin position="43"/>
        <end position="53"/>
    </location>
</feature>
<dbReference type="Ensembl" id="ENSUAMT00000008466.1">
    <property type="protein sequence ID" value="ENSUAMP00000007486.1"/>
    <property type="gene ID" value="ENSUAMG00000006486.1"/>
</dbReference>
<evidence type="ECO:0000313" key="3">
    <source>
        <dbReference type="Proteomes" id="UP000291022"/>
    </source>
</evidence>
<protein>
    <submittedName>
        <fullName evidence="2">Uncharacterized protein</fullName>
    </submittedName>
</protein>
<dbReference type="AlphaFoldDB" id="A0A452QPR1"/>
<dbReference type="Proteomes" id="UP000291022">
    <property type="component" value="Unassembled WGS sequence"/>
</dbReference>
<feature type="compositionally biased region" description="Low complexity" evidence="1">
    <location>
        <begin position="71"/>
        <end position="88"/>
    </location>
</feature>
<proteinExistence type="predicted"/>
<name>A0A452QPR1_URSAM</name>
<accession>A0A452QPR1</accession>
<feature type="region of interest" description="Disordered" evidence="1">
    <location>
        <begin position="31"/>
        <end position="88"/>
    </location>
</feature>